<organism evidence="4 5">
    <name type="scientific">Pterulicium gracile</name>
    <dbReference type="NCBI Taxonomy" id="1884261"/>
    <lineage>
        <taxon>Eukaryota</taxon>
        <taxon>Fungi</taxon>
        <taxon>Dikarya</taxon>
        <taxon>Basidiomycota</taxon>
        <taxon>Agaricomycotina</taxon>
        <taxon>Agaricomycetes</taxon>
        <taxon>Agaricomycetidae</taxon>
        <taxon>Agaricales</taxon>
        <taxon>Pleurotineae</taxon>
        <taxon>Pterulaceae</taxon>
        <taxon>Pterulicium</taxon>
    </lineage>
</organism>
<evidence type="ECO:0000313" key="5">
    <source>
        <dbReference type="Proteomes" id="UP000305067"/>
    </source>
</evidence>
<keyword evidence="5" id="KW-1185">Reference proteome</keyword>
<dbReference type="SUPFAM" id="SSF47027">
    <property type="entry name" value="Acyl-CoA binding protein"/>
    <property type="match status" value="1"/>
</dbReference>
<feature type="domain" description="ACB" evidence="3">
    <location>
        <begin position="7"/>
        <end position="85"/>
    </location>
</feature>
<dbReference type="PANTHER" id="PTHR23310:SF133">
    <property type="entry name" value="COA BINDING PROTEIN, PUTATIVE (AFU_ORTHOLOGUE AFUA_1G12300)-RELATED"/>
    <property type="match status" value="1"/>
</dbReference>
<feature type="region of interest" description="Disordered" evidence="2">
    <location>
        <begin position="111"/>
        <end position="259"/>
    </location>
</feature>
<proteinExistence type="predicted"/>
<accession>A0A5C3QYR9</accession>
<reference evidence="4 5" key="1">
    <citation type="journal article" date="2019" name="Nat. Ecol. Evol.">
        <title>Megaphylogeny resolves global patterns of mushroom evolution.</title>
        <authorList>
            <person name="Varga T."/>
            <person name="Krizsan K."/>
            <person name="Foldi C."/>
            <person name="Dima B."/>
            <person name="Sanchez-Garcia M."/>
            <person name="Sanchez-Ramirez S."/>
            <person name="Szollosi G.J."/>
            <person name="Szarkandi J.G."/>
            <person name="Papp V."/>
            <person name="Albert L."/>
            <person name="Andreopoulos W."/>
            <person name="Angelini C."/>
            <person name="Antonin V."/>
            <person name="Barry K.W."/>
            <person name="Bougher N.L."/>
            <person name="Buchanan P."/>
            <person name="Buyck B."/>
            <person name="Bense V."/>
            <person name="Catcheside P."/>
            <person name="Chovatia M."/>
            <person name="Cooper J."/>
            <person name="Damon W."/>
            <person name="Desjardin D."/>
            <person name="Finy P."/>
            <person name="Geml J."/>
            <person name="Haridas S."/>
            <person name="Hughes K."/>
            <person name="Justo A."/>
            <person name="Karasinski D."/>
            <person name="Kautmanova I."/>
            <person name="Kiss B."/>
            <person name="Kocsube S."/>
            <person name="Kotiranta H."/>
            <person name="LaButti K.M."/>
            <person name="Lechner B.E."/>
            <person name="Liimatainen K."/>
            <person name="Lipzen A."/>
            <person name="Lukacs Z."/>
            <person name="Mihaltcheva S."/>
            <person name="Morgado L.N."/>
            <person name="Niskanen T."/>
            <person name="Noordeloos M.E."/>
            <person name="Ohm R.A."/>
            <person name="Ortiz-Santana B."/>
            <person name="Ovrebo C."/>
            <person name="Racz N."/>
            <person name="Riley R."/>
            <person name="Savchenko A."/>
            <person name="Shiryaev A."/>
            <person name="Soop K."/>
            <person name="Spirin V."/>
            <person name="Szebenyi C."/>
            <person name="Tomsovsky M."/>
            <person name="Tulloss R.E."/>
            <person name="Uehling J."/>
            <person name="Grigoriev I.V."/>
            <person name="Vagvolgyi C."/>
            <person name="Papp T."/>
            <person name="Martin F.M."/>
            <person name="Miettinen O."/>
            <person name="Hibbett D.S."/>
            <person name="Nagy L.G."/>
        </authorList>
    </citation>
    <scope>NUCLEOTIDE SEQUENCE [LARGE SCALE GENOMIC DNA]</scope>
    <source>
        <strain evidence="4 5">CBS 309.79</strain>
    </source>
</reference>
<dbReference type="EMBL" id="ML178816">
    <property type="protein sequence ID" value="TFL05661.1"/>
    <property type="molecule type" value="Genomic_DNA"/>
</dbReference>
<dbReference type="InterPro" id="IPR000582">
    <property type="entry name" value="Acyl-CoA-binding_protein"/>
</dbReference>
<gene>
    <name evidence="4" type="ORF">BDV98DRAFT_229045</name>
</gene>
<dbReference type="Proteomes" id="UP000305067">
    <property type="component" value="Unassembled WGS sequence"/>
</dbReference>
<evidence type="ECO:0000256" key="2">
    <source>
        <dbReference type="SAM" id="MobiDB-lite"/>
    </source>
</evidence>
<feature type="compositionally biased region" description="Acidic residues" evidence="2">
    <location>
        <begin position="157"/>
        <end position="168"/>
    </location>
</feature>
<sequence>MDSQGLIDVQFNRAVEIIQGLPKTGPVQTDYEATVGNVKSPRPAVWDMLGRAKWDEWAKHKDLDPSEAKWLYVEALLKVLRRYSDKTIAKTYVEELESFNGDAGNIVMSRSFSRSSGSSSGGSTASDEPYPIPPELSQHAANQDPHAYHHPEAVPAESEEETTDDEVQEMQPQPSRIIRPQSSVSSHRYRTPLAGTRAFSPHTIPSTQPMPGFDTPSAFPERNTPSSQPPHHPFGQDPRAHPLSPPGGQPIIPPHRAYCAFGPGPAQRTSLDLAVENIQTYLASLTERLDMLEASIIHTVPSPGSSFLRRTSGLGLSPPGGRRSPADEAGGVHWDTSNMGLWSFVLRPTERCVRAVREAAIFVLADRDRSPTAVVVRRLVLDTSFLFCLVALLRMVWRSTGIRRREVYVALVVLGRALFGRRTVHRVNRALGDRRD</sequence>
<feature type="compositionally biased region" description="Pro residues" evidence="2">
    <location>
        <begin position="243"/>
        <end position="253"/>
    </location>
</feature>
<dbReference type="GO" id="GO:0000062">
    <property type="term" value="F:fatty-acyl-CoA binding"/>
    <property type="evidence" value="ECO:0007669"/>
    <property type="project" value="InterPro"/>
</dbReference>
<feature type="compositionally biased region" description="Low complexity" evidence="2">
    <location>
        <begin position="111"/>
        <end position="123"/>
    </location>
</feature>
<feature type="compositionally biased region" description="Polar residues" evidence="2">
    <location>
        <begin position="170"/>
        <end position="186"/>
    </location>
</feature>
<evidence type="ECO:0000313" key="4">
    <source>
        <dbReference type="EMBL" id="TFL05661.1"/>
    </source>
</evidence>
<name>A0A5C3QYR9_9AGAR</name>
<dbReference type="InterPro" id="IPR035984">
    <property type="entry name" value="Acyl-CoA-binding_sf"/>
</dbReference>
<dbReference type="PANTHER" id="PTHR23310">
    <property type="entry name" value="ACYL-COA-BINDING PROTEIN, ACBP"/>
    <property type="match status" value="1"/>
</dbReference>
<dbReference type="OrthoDB" id="346910at2759"/>
<dbReference type="Gene3D" id="1.20.80.10">
    <property type="match status" value="1"/>
</dbReference>
<protein>
    <recommendedName>
        <fullName evidence="3">ACB domain-containing protein</fullName>
    </recommendedName>
</protein>
<dbReference type="AlphaFoldDB" id="A0A5C3QYR9"/>
<keyword evidence="1" id="KW-0446">Lipid-binding</keyword>
<dbReference type="STRING" id="1884261.A0A5C3QYR9"/>
<dbReference type="InterPro" id="IPR014352">
    <property type="entry name" value="FERM/acyl-CoA-bd_prot_sf"/>
</dbReference>
<dbReference type="Pfam" id="PF00887">
    <property type="entry name" value="ACBP"/>
    <property type="match status" value="1"/>
</dbReference>
<dbReference type="PROSITE" id="PS51228">
    <property type="entry name" value="ACB_2"/>
    <property type="match status" value="1"/>
</dbReference>
<evidence type="ECO:0000259" key="3">
    <source>
        <dbReference type="PROSITE" id="PS51228"/>
    </source>
</evidence>
<dbReference type="GO" id="GO:0006631">
    <property type="term" value="P:fatty acid metabolic process"/>
    <property type="evidence" value="ECO:0007669"/>
    <property type="project" value="TreeGrafter"/>
</dbReference>
<evidence type="ECO:0000256" key="1">
    <source>
        <dbReference type="ARBA" id="ARBA00023121"/>
    </source>
</evidence>